<keyword evidence="2" id="KW-1133">Transmembrane helix</keyword>
<protein>
    <submittedName>
        <fullName evidence="3">Uncharacterized protein</fullName>
    </submittedName>
</protein>
<sequence length="151" mass="17358">MSELRFTKRAPQEHSYERPRKPLVTQPNGPDVLFIPWYSKTSDYCYYNAVQTACKAAKKKILQLRTIPEERDLLSNPPATIEGIKERLGRLAEDKDKSKQRHSERSVQRSLDFRSDFLGIIHQMNALATILVPVVADANIVIGMMMIIFRV</sequence>
<reference evidence="3 4" key="1">
    <citation type="submission" date="2020-05" db="EMBL/GenBank/DDBJ databases">
        <title>Ceratocystis lukuohia genome.</title>
        <authorList>
            <person name="Harrington T.C."/>
            <person name="Kim K."/>
            <person name="Mayers C.G."/>
        </authorList>
    </citation>
    <scope>NUCLEOTIDE SEQUENCE [LARGE SCALE GENOMIC DNA]</scope>
    <source>
        <strain evidence="3 4">C4212</strain>
    </source>
</reference>
<evidence type="ECO:0000256" key="2">
    <source>
        <dbReference type="SAM" id="Phobius"/>
    </source>
</evidence>
<proteinExistence type="predicted"/>
<keyword evidence="2" id="KW-0472">Membrane</keyword>
<keyword evidence="2" id="KW-0812">Transmembrane</keyword>
<dbReference type="EMBL" id="JABSNW010000002">
    <property type="protein sequence ID" value="KAL2889940.1"/>
    <property type="molecule type" value="Genomic_DNA"/>
</dbReference>
<dbReference type="RefSeq" id="XP_070861120.1">
    <property type="nucleotide sequence ID" value="XM_071007066.1"/>
</dbReference>
<feature type="transmembrane region" description="Helical" evidence="2">
    <location>
        <begin position="124"/>
        <end position="149"/>
    </location>
</feature>
<feature type="region of interest" description="Disordered" evidence="1">
    <location>
        <begin position="1"/>
        <end position="24"/>
    </location>
</feature>
<evidence type="ECO:0000256" key="1">
    <source>
        <dbReference type="SAM" id="MobiDB-lite"/>
    </source>
</evidence>
<dbReference type="Proteomes" id="UP001610728">
    <property type="component" value="Unassembled WGS sequence"/>
</dbReference>
<keyword evidence="4" id="KW-1185">Reference proteome</keyword>
<gene>
    <name evidence="3" type="ORF">HOO65_020482</name>
</gene>
<comment type="caution">
    <text evidence="3">The sequence shown here is derived from an EMBL/GenBank/DDBJ whole genome shotgun (WGS) entry which is preliminary data.</text>
</comment>
<accession>A0ABR4MNY0</accession>
<evidence type="ECO:0000313" key="4">
    <source>
        <dbReference type="Proteomes" id="UP001610728"/>
    </source>
</evidence>
<dbReference type="GeneID" id="98116115"/>
<evidence type="ECO:0000313" key="3">
    <source>
        <dbReference type="EMBL" id="KAL2889940.1"/>
    </source>
</evidence>
<organism evidence="3 4">
    <name type="scientific">Ceratocystis lukuohia</name>
    <dbReference type="NCBI Taxonomy" id="2019550"/>
    <lineage>
        <taxon>Eukaryota</taxon>
        <taxon>Fungi</taxon>
        <taxon>Dikarya</taxon>
        <taxon>Ascomycota</taxon>
        <taxon>Pezizomycotina</taxon>
        <taxon>Sordariomycetes</taxon>
        <taxon>Hypocreomycetidae</taxon>
        <taxon>Microascales</taxon>
        <taxon>Ceratocystidaceae</taxon>
        <taxon>Ceratocystis</taxon>
    </lineage>
</organism>
<name>A0ABR4MNY0_9PEZI</name>
<feature type="compositionally biased region" description="Basic and acidic residues" evidence="1">
    <location>
        <begin position="10"/>
        <end position="20"/>
    </location>
</feature>